<dbReference type="EMBL" id="BDJK01000004">
    <property type="protein sequence ID" value="GAV21712.1"/>
    <property type="molecule type" value="Genomic_DNA"/>
</dbReference>
<dbReference type="GO" id="GO:0008360">
    <property type="term" value="P:regulation of cell shape"/>
    <property type="evidence" value="ECO:0007669"/>
    <property type="project" value="UniProtKB-KW"/>
</dbReference>
<keyword evidence="3" id="KW-1185">Reference proteome</keyword>
<feature type="transmembrane region" description="Helical" evidence="1">
    <location>
        <begin position="234"/>
        <end position="263"/>
    </location>
</feature>
<accession>A0A1L8CS16</accession>
<feature type="transmembrane region" description="Helical" evidence="1">
    <location>
        <begin position="6"/>
        <end position="24"/>
    </location>
</feature>
<keyword evidence="1" id="KW-0813">Transport</keyword>
<feature type="transmembrane region" description="Helical" evidence="1">
    <location>
        <begin position="194"/>
        <end position="213"/>
    </location>
</feature>
<dbReference type="RefSeq" id="WP_077177100.1">
    <property type="nucleotide sequence ID" value="NZ_BDJK01000004.1"/>
</dbReference>
<proteinExistence type="inferred from homology"/>
<dbReference type="OrthoDB" id="7888986at2"/>
<dbReference type="UniPathway" id="UPA00219"/>
<protein>
    <recommendedName>
        <fullName evidence="1">Lipid II flippase Amj</fullName>
    </recommendedName>
</protein>
<dbReference type="GO" id="GO:0009252">
    <property type="term" value="P:peptidoglycan biosynthetic process"/>
    <property type="evidence" value="ECO:0007669"/>
    <property type="project" value="UniProtKB-UniRule"/>
</dbReference>
<dbReference type="AlphaFoldDB" id="A0A1L8CS16"/>
<dbReference type="HAMAP" id="MF_02077">
    <property type="entry name" value="Amj_flippase"/>
    <property type="match status" value="1"/>
</dbReference>
<keyword evidence="1" id="KW-1003">Cell membrane</keyword>
<feature type="transmembrane region" description="Helical" evidence="1">
    <location>
        <begin position="80"/>
        <end position="103"/>
    </location>
</feature>
<keyword evidence="1" id="KW-0812">Transmembrane</keyword>
<reference evidence="3" key="1">
    <citation type="submission" date="2016-12" db="EMBL/GenBank/DDBJ databases">
        <title>Draft Genome Sequences od Carboxydothermus pertinax and islandicus, Hydrogenogenic Carboxydotrophic Bacteria.</title>
        <authorList>
            <person name="Fukuyama Y."/>
            <person name="Ohmae K."/>
            <person name="Yoneda Y."/>
            <person name="Yoshida T."/>
            <person name="Sako Y."/>
        </authorList>
    </citation>
    <scope>NUCLEOTIDE SEQUENCE [LARGE SCALE GENOMIC DNA]</scope>
    <source>
        <strain evidence="3">Ug1</strain>
    </source>
</reference>
<dbReference type="STRING" id="870242.cpu_02220"/>
<keyword evidence="1" id="KW-0573">Peptidoglycan synthesis</keyword>
<dbReference type="Proteomes" id="UP000187485">
    <property type="component" value="Unassembled WGS sequence"/>
</dbReference>
<evidence type="ECO:0000313" key="3">
    <source>
        <dbReference type="Proteomes" id="UP000187485"/>
    </source>
</evidence>
<comment type="subcellular location">
    <subcellularLocation>
        <location evidence="1">Cell membrane</location>
        <topology evidence="1">Multi-pass membrane protein</topology>
    </subcellularLocation>
</comment>
<name>A0A1L8CS16_9THEO</name>
<comment type="caution">
    <text evidence="1">Lacks conserved residue(s) required for the propagation of feature annotation.</text>
</comment>
<keyword evidence="1" id="KW-0472">Membrane</keyword>
<dbReference type="InterPro" id="IPR021260">
    <property type="entry name" value="Amj"/>
</dbReference>
<feature type="transmembrane region" description="Helical" evidence="1">
    <location>
        <begin position="160"/>
        <end position="182"/>
    </location>
</feature>
<dbReference type="Pfam" id="PF10997">
    <property type="entry name" value="Amj"/>
    <property type="match status" value="1"/>
</dbReference>
<keyword evidence="1" id="KW-0133">Cell shape</keyword>
<organism evidence="2 3">
    <name type="scientific">Carboxydothermus pertinax</name>
    <dbReference type="NCBI Taxonomy" id="870242"/>
    <lineage>
        <taxon>Bacteria</taxon>
        <taxon>Bacillati</taxon>
        <taxon>Bacillota</taxon>
        <taxon>Clostridia</taxon>
        <taxon>Thermoanaerobacterales</taxon>
        <taxon>Thermoanaerobacteraceae</taxon>
        <taxon>Carboxydothermus</taxon>
    </lineage>
</organism>
<keyword evidence="1" id="KW-1133">Transmembrane helix</keyword>
<dbReference type="GO" id="GO:0005886">
    <property type="term" value="C:plasma membrane"/>
    <property type="evidence" value="ECO:0007669"/>
    <property type="project" value="UniProtKB-SubCell"/>
</dbReference>
<dbReference type="GO" id="GO:0015648">
    <property type="term" value="F:lipid-linked peptidoglycan transporter activity"/>
    <property type="evidence" value="ECO:0007669"/>
    <property type="project" value="UniProtKB-UniRule"/>
</dbReference>
<comment type="caution">
    <text evidence="2">The sequence shown here is derived from an EMBL/GenBank/DDBJ whole genome shotgun (WGS) entry which is preliminary data.</text>
</comment>
<dbReference type="GO" id="GO:0071555">
    <property type="term" value="P:cell wall organization"/>
    <property type="evidence" value="ECO:0007669"/>
    <property type="project" value="UniProtKB-KW"/>
</dbReference>
<evidence type="ECO:0000256" key="1">
    <source>
        <dbReference type="HAMAP-Rule" id="MF_02077"/>
    </source>
</evidence>
<comment type="pathway">
    <text evidence="1">Cell wall biogenesis; peptidoglycan biosynthesis.</text>
</comment>
<comment type="similarity">
    <text evidence="1">Belongs to the Amj family.</text>
</comment>
<keyword evidence="1" id="KW-0961">Cell wall biogenesis/degradation</keyword>
<comment type="function">
    <text evidence="1">Involved in peptidoglycan biosynthesis. Transports lipid-linked peptidoglycan precursors from the inner to the outer leaflet of the cytoplasmic membrane.</text>
</comment>
<gene>
    <name evidence="1" type="primary">amj</name>
    <name evidence="2" type="ORF">cpu_02220</name>
</gene>
<evidence type="ECO:0000313" key="2">
    <source>
        <dbReference type="EMBL" id="GAV21712.1"/>
    </source>
</evidence>
<sequence>MELERIVLVVFLTLIIHLVDTLSLAARISGVKTKKLALAGSVFNIIVLISRTSNMIQAPLLGSIVEIALKKHDLAGLAAVFRWVLLGATGGTLLGAFLIPTFINYFVIALNKLDEVGSVPKLIIVTLRQRKTQVIKENIRGVPLNSVKNLAREQMPYKILLLNLLITGIYTTGVLSAMYAGVLNPEFRLTASQLSGIINGFATIVLVLLVDPYSAMVTDRVLSGALPMASLNRLVLALLVSKFFGTLLSQVILIPAARVILYFTRLII</sequence>